<dbReference type="GO" id="GO:0016887">
    <property type="term" value="F:ATP hydrolysis activity"/>
    <property type="evidence" value="ECO:0007669"/>
    <property type="project" value="InterPro"/>
</dbReference>
<dbReference type="PROSITE" id="PS00211">
    <property type="entry name" value="ABC_TRANSPORTER_1"/>
    <property type="match status" value="1"/>
</dbReference>
<accession>A0A853DHL8</accession>
<dbReference type="InterPro" id="IPR003439">
    <property type="entry name" value="ABC_transporter-like_ATP-bd"/>
</dbReference>
<evidence type="ECO:0000256" key="3">
    <source>
        <dbReference type="ARBA" id="ARBA00022741"/>
    </source>
</evidence>
<evidence type="ECO:0000256" key="4">
    <source>
        <dbReference type="ARBA" id="ARBA00022840"/>
    </source>
</evidence>
<dbReference type="Proteomes" id="UP000571817">
    <property type="component" value="Unassembled WGS sequence"/>
</dbReference>
<keyword evidence="8" id="KW-1185">Reference proteome</keyword>
<dbReference type="PANTHER" id="PTHR42734:SF17">
    <property type="entry name" value="METAL TRANSPORT SYSTEM ATP-BINDING PROTEIN TM_0124-RELATED"/>
    <property type="match status" value="1"/>
</dbReference>
<organism evidence="7 8">
    <name type="scientific">Allobranchiibius huperziae</name>
    <dbReference type="NCBI Taxonomy" id="1874116"/>
    <lineage>
        <taxon>Bacteria</taxon>
        <taxon>Bacillati</taxon>
        <taxon>Actinomycetota</taxon>
        <taxon>Actinomycetes</taxon>
        <taxon>Micrococcales</taxon>
        <taxon>Dermacoccaceae</taxon>
        <taxon>Allobranchiibius</taxon>
    </lineage>
</organism>
<keyword evidence="3" id="KW-0547">Nucleotide-binding</keyword>
<reference evidence="7 8" key="1">
    <citation type="submission" date="2020-07" db="EMBL/GenBank/DDBJ databases">
        <title>Sequencing the genomes of 1000 actinobacteria strains.</title>
        <authorList>
            <person name="Klenk H.-P."/>
        </authorList>
    </citation>
    <scope>NUCLEOTIDE SEQUENCE [LARGE SCALE GENOMIC DNA]</scope>
    <source>
        <strain evidence="7 8">DSM 29531</strain>
    </source>
</reference>
<comment type="caution">
    <text evidence="7">The sequence shown here is derived from an EMBL/GenBank/DDBJ whole genome shotgun (WGS) entry which is preliminary data.</text>
</comment>
<dbReference type="Gene3D" id="3.40.50.300">
    <property type="entry name" value="P-loop containing nucleotide triphosphate hydrolases"/>
    <property type="match status" value="1"/>
</dbReference>
<name>A0A853DHL8_9MICO</name>
<evidence type="ECO:0000313" key="8">
    <source>
        <dbReference type="Proteomes" id="UP000571817"/>
    </source>
</evidence>
<dbReference type="EMBL" id="JACCFW010000001">
    <property type="protein sequence ID" value="NYJ74534.1"/>
    <property type="molecule type" value="Genomic_DNA"/>
</dbReference>
<gene>
    <name evidence="7" type="ORF">HNR15_001497</name>
</gene>
<dbReference type="InterPro" id="IPR017871">
    <property type="entry name" value="ABC_transporter-like_CS"/>
</dbReference>
<proteinExistence type="inferred from homology"/>
<feature type="region of interest" description="Disordered" evidence="5">
    <location>
        <begin position="251"/>
        <end position="271"/>
    </location>
</feature>
<dbReference type="GO" id="GO:0005524">
    <property type="term" value="F:ATP binding"/>
    <property type="evidence" value="ECO:0007669"/>
    <property type="project" value="UniProtKB-KW"/>
</dbReference>
<evidence type="ECO:0000259" key="6">
    <source>
        <dbReference type="PROSITE" id="PS50893"/>
    </source>
</evidence>
<evidence type="ECO:0000256" key="2">
    <source>
        <dbReference type="ARBA" id="ARBA00022448"/>
    </source>
</evidence>
<dbReference type="SMART" id="SM00382">
    <property type="entry name" value="AAA"/>
    <property type="match status" value="1"/>
</dbReference>
<protein>
    <submittedName>
        <fullName evidence="7">Zinc/manganese transport system ATP-binding protein</fullName>
    </submittedName>
</protein>
<evidence type="ECO:0000256" key="1">
    <source>
        <dbReference type="ARBA" id="ARBA00005417"/>
    </source>
</evidence>
<dbReference type="PROSITE" id="PS50893">
    <property type="entry name" value="ABC_TRANSPORTER_2"/>
    <property type="match status" value="1"/>
</dbReference>
<sequence>MTPVVSLHDAELAYGSRVLWSGLDLQVQAGEFVGVLGPNGAGKSSLLRVLLGEQPLRHGRALVCGEPVHRGSPLIGYIPQHGALAPDTAIRGRDLVGFGWDGHRIGISLGSRAKKDAVQRAMQTVGATAYADAPLSMLSGGERQRLRIAQALVTRPRLLLCDEPLLNLDLHHQREVAQAIDRVRRLEGTAVLFVTHEINPILPLVDHVAYLAGGKARVGTAEEVMRAEVLSELYGAPVDVLHHHGRIVVLGGDDSATPGHDHHHEEAHEHG</sequence>
<feature type="domain" description="ABC transporter" evidence="6">
    <location>
        <begin position="5"/>
        <end position="238"/>
    </location>
</feature>
<dbReference type="PANTHER" id="PTHR42734">
    <property type="entry name" value="METAL TRANSPORT SYSTEM ATP-BINDING PROTEIN TM_0124-RELATED"/>
    <property type="match status" value="1"/>
</dbReference>
<dbReference type="RefSeq" id="WP_343048462.1">
    <property type="nucleotide sequence ID" value="NZ_JACCFW010000001.1"/>
</dbReference>
<dbReference type="InterPro" id="IPR050153">
    <property type="entry name" value="Metal_Ion_Import_ABC"/>
</dbReference>
<dbReference type="InterPro" id="IPR003593">
    <property type="entry name" value="AAA+_ATPase"/>
</dbReference>
<feature type="compositionally biased region" description="Basic and acidic residues" evidence="5">
    <location>
        <begin position="259"/>
        <end position="271"/>
    </location>
</feature>
<evidence type="ECO:0000313" key="7">
    <source>
        <dbReference type="EMBL" id="NYJ74534.1"/>
    </source>
</evidence>
<evidence type="ECO:0000256" key="5">
    <source>
        <dbReference type="SAM" id="MobiDB-lite"/>
    </source>
</evidence>
<dbReference type="SUPFAM" id="SSF52540">
    <property type="entry name" value="P-loop containing nucleoside triphosphate hydrolases"/>
    <property type="match status" value="1"/>
</dbReference>
<dbReference type="AlphaFoldDB" id="A0A853DHL8"/>
<comment type="similarity">
    <text evidence="1">Belongs to the ABC transporter superfamily.</text>
</comment>
<keyword evidence="4 7" id="KW-0067">ATP-binding</keyword>
<keyword evidence="2" id="KW-0813">Transport</keyword>
<dbReference type="Pfam" id="PF00005">
    <property type="entry name" value="ABC_tran"/>
    <property type="match status" value="1"/>
</dbReference>
<dbReference type="InterPro" id="IPR027417">
    <property type="entry name" value="P-loop_NTPase"/>
</dbReference>